<evidence type="ECO:0000256" key="1">
    <source>
        <dbReference type="SAM" id="Phobius"/>
    </source>
</evidence>
<proteinExistence type="predicted"/>
<keyword evidence="1" id="KW-0472">Membrane</keyword>
<name>A0A6A6S7R3_9PLEO</name>
<protein>
    <submittedName>
        <fullName evidence="2">Uncharacterized protein</fullName>
    </submittedName>
</protein>
<dbReference type="AlphaFoldDB" id="A0A6A6S7R3"/>
<gene>
    <name evidence="2" type="ORF">P280DRAFT_467320</name>
</gene>
<reference evidence="2" key="1">
    <citation type="journal article" date="2020" name="Stud. Mycol.">
        <title>101 Dothideomycetes genomes: a test case for predicting lifestyles and emergence of pathogens.</title>
        <authorList>
            <person name="Haridas S."/>
            <person name="Albert R."/>
            <person name="Binder M."/>
            <person name="Bloem J."/>
            <person name="Labutti K."/>
            <person name="Salamov A."/>
            <person name="Andreopoulos B."/>
            <person name="Baker S."/>
            <person name="Barry K."/>
            <person name="Bills G."/>
            <person name="Bluhm B."/>
            <person name="Cannon C."/>
            <person name="Castanera R."/>
            <person name="Culley D."/>
            <person name="Daum C."/>
            <person name="Ezra D."/>
            <person name="Gonzalez J."/>
            <person name="Henrissat B."/>
            <person name="Kuo A."/>
            <person name="Liang C."/>
            <person name="Lipzen A."/>
            <person name="Lutzoni F."/>
            <person name="Magnuson J."/>
            <person name="Mondo S."/>
            <person name="Nolan M."/>
            <person name="Ohm R."/>
            <person name="Pangilinan J."/>
            <person name="Park H.-J."/>
            <person name="Ramirez L."/>
            <person name="Alfaro M."/>
            <person name="Sun H."/>
            <person name="Tritt A."/>
            <person name="Yoshinaga Y."/>
            <person name="Zwiers L.-H."/>
            <person name="Turgeon B."/>
            <person name="Goodwin S."/>
            <person name="Spatafora J."/>
            <person name="Crous P."/>
            <person name="Grigoriev I."/>
        </authorList>
    </citation>
    <scope>NUCLEOTIDE SEQUENCE</scope>
    <source>
        <strain evidence="2">CBS 473.64</strain>
    </source>
</reference>
<accession>A0A6A6S7R3</accession>
<keyword evidence="1" id="KW-1133">Transmembrane helix</keyword>
<keyword evidence="1" id="KW-0812">Transmembrane</keyword>
<evidence type="ECO:0000313" key="2">
    <source>
        <dbReference type="EMBL" id="KAF2643267.1"/>
    </source>
</evidence>
<dbReference type="EMBL" id="MU006780">
    <property type="protein sequence ID" value="KAF2643267.1"/>
    <property type="molecule type" value="Genomic_DNA"/>
</dbReference>
<evidence type="ECO:0000313" key="3">
    <source>
        <dbReference type="Proteomes" id="UP000799753"/>
    </source>
</evidence>
<dbReference type="Proteomes" id="UP000799753">
    <property type="component" value="Unassembled WGS sequence"/>
</dbReference>
<keyword evidence="3" id="KW-1185">Reference proteome</keyword>
<feature type="transmembrane region" description="Helical" evidence="1">
    <location>
        <begin position="20"/>
        <end position="40"/>
    </location>
</feature>
<sequence>MKGAASTDTLFLDLLKSTLLFTRFRFMYVPFTMLFASSLLRSYMRQACPLARHEVFVGKKVFAQ</sequence>
<organism evidence="2 3">
    <name type="scientific">Massarina eburnea CBS 473.64</name>
    <dbReference type="NCBI Taxonomy" id="1395130"/>
    <lineage>
        <taxon>Eukaryota</taxon>
        <taxon>Fungi</taxon>
        <taxon>Dikarya</taxon>
        <taxon>Ascomycota</taxon>
        <taxon>Pezizomycotina</taxon>
        <taxon>Dothideomycetes</taxon>
        <taxon>Pleosporomycetidae</taxon>
        <taxon>Pleosporales</taxon>
        <taxon>Massarineae</taxon>
        <taxon>Massarinaceae</taxon>
        <taxon>Massarina</taxon>
    </lineage>
</organism>